<feature type="region of interest" description="Disordered" evidence="6">
    <location>
        <begin position="199"/>
        <end position="227"/>
    </location>
</feature>
<keyword evidence="3" id="KW-0238">DNA-binding</keyword>
<sequence>MSLLFSPRAECLEGELKKDPEFMDSVMLMHNPPHLQQLNSSLMRYQSAPSSFFDCLVNGNGCDIGCEDSSYLRPLNPEMDAAIVKLMLIDSFESNDMQEDDQRYVEQELEVVFRNTISQAMDGPTPVQRHLDHEISSNSIGFVSFFDEAYSMVLQSNAPAELGSGNHSNLLRQSSSPAGFLSDAAVEIGFDARRDSQDLETRKGDGSFCSKSKSNGQTDLRSTSISASRHMSQIAEMENENKLDCVRKSWKNTTFNGLKREREEDANLSYSIHTVENQDNMTQNRTYGLTRHLSLSKTSTEMDTVGNILQFQDSVPCKIRAKRGCATHPRSIAERVRRGRISERMRKLQDLFPNFDKQTSTADMLDMAVVYIKDLQEQVKLLNDSKAKCMCSSK</sequence>
<organism evidence="8 9">
    <name type="scientific">Rhodamnia argentea</name>
    <dbReference type="NCBI Taxonomy" id="178133"/>
    <lineage>
        <taxon>Eukaryota</taxon>
        <taxon>Viridiplantae</taxon>
        <taxon>Streptophyta</taxon>
        <taxon>Embryophyta</taxon>
        <taxon>Tracheophyta</taxon>
        <taxon>Spermatophyta</taxon>
        <taxon>Magnoliopsida</taxon>
        <taxon>eudicotyledons</taxon>
        <taxon>Gunneridae</taxon>
        <taxon>Pentapetalae</taxon>
        <taxon>rosids</taxon>
        <taxon>malvids</taxon>
        <taxon>Myrtales</taxon>
        <taxon>Myrtaceae</taxon>
        <taxon>Myrtoideae</taxon>
        <taxon>Myrteae</taxon>
        <taxon>Australasian group</taxon>
        <taxon>Rhodamnia</taxon>
    </lineage>
</organism>
<feature type="compositionally biased region" description="Polar residues" evidence="6">
    <location>
        <begin position="209"/>
        <end position="227"/>
    </location>
</feature>
<gene>
    <name evidence="9 10 11" type="primary">LOC115753039</name>
</gene>
<evidence type="ECO:0000313" key="10">
    <source>
        <dbReference type="RefSeq" id="XP_048134983.1"/>
    </source>
</evidence>
<dbReference type="GeneID" id="115753039"/>
<dbReference type="InterPro" id="IPR036638">
    <property type="entry name" value="HLH_DNA-bd_sf"/>
</dbReference>
<evidence type="ECO:0000313" key="11">
    <source>
        <dbReference type="RefSeq" id="XP_048134984.1"/>
    </source>
</evidence>
<dbReference type="GO" id="GO:0000981">
    <property type="term" value="F:DNA-binding transcription factor activity, RNA polymerase II-specific"/>
    <property type="evidence" value="ECO:0007669"/>
    <property type="project" value="TreeGrafter"/>
</dbReference>
<dbReference type="KEGG" id="rarg:115753039"/>
<dbReference type="Pfam" id="PF00010">
    <property type="entry name" value="HLH"/>
    <property type="match status" value="1"/>
</dbReference>
<keyword evidence="8" id="KW-1185">Reference proteome</keyword>
<dbReference type="PROSITE" id="PS50888">
    <property type="entry name" value="BHLH"/>
    <property type="match status" value="1"/>
</dbReference>
<comment type="subcellular location">
    <subcellularLocation>
        <location evidence="1">Nucleus</location>
    </subcellularLocation>
</comment>
<dbReference type="PANTHER" id="PTHR16223:SF345">
    <property type="entry name" value="TRANSCRIPTION FACTOR BHLH130-LIKE"/>
    <property type="match status" value="1"/>
</dbReference>
<dbReference type="InterPro" id="IPR045843">
    <property type="entry name" value="IND-like"/>
</dbReference>
<evidence type="ECO:0000259" key="7">
    <source>
        <dbReference type="PROSITE" id="PS50888"/>
    </source>
</evidence>
<evidence type="ECO:0000256" key="4">
    <source>
        <dbReference type="ARBA" id="ARBA00023163"/>
    </source>
</evidence>
<evidence type="ECO:0000313" key="8">
    <source>
        <dbReference type="Proteomes" id="UP000827889"/>
    </source>
</evidence>
<dbReference type="InterPro" id="IPR011598">
    <property type="entry name" value="bHLH_dom"/>
</dbReference>
<dbReference type="AlphaFoldDB" id="A0A8B8QJK5"/>
<accession>A0A8B8QJK5</accession>
<dbReference type="RefSeq" id="XP_048134984.1">
    <property type="nucleotide sequence ID" value="XM_048279027.1"/>
</dbReference>
<keyword evidence="5" id="KW-0539">Nucleus</keyword>
<dbReference type="RefSeq" id="XP_048134983.1">
    <property type="nucleotide sequence ID" value="XM_048279026.1"/>
</dbReference>
<feature type="domain" description="BHLH" evidence="7">
    <location>
        <begin position="325"/>
        <end position="375"/>
    </location>
</feature>
<evidence type="ECO:0000256" key="6">
    <source>
        <dbReference type="SAM" id="MobiDB-lite"/>
    </source>
</evidence>
<name>A0A8B8QJK5_9MYRT</name>
<dbReference type="FunFam" id="4.10.280.10:FF:000021">
    <property type="entry name" value="Transcription factor bHLH130 family"/>
    <property type="match status" value="1"/>
</dbReference>
<keyword evidence="2" id="KW-0805">Transcription regulation</keyword>
<evidence type="ECO:0000256" key="2">
    <source>
        <dbReference type="ARBA" id="ARBA00023015"/>
    </source>
</evidence>
<dbReference type="OrthoDB" id="2019494at2759"/>
<evidence type="ECO:0000313" key="9">
    <source>
        <dbReference type="RefSeq" id="XP_030547374.1"/>
    </source>
</evidence>
<dbReference type="PANTHER" id="PTHR16223">
    <property type="entry name" value="TRANSCRIPTION FACTOR BHLH83-RELATED"/>
    <property type="match status" value="1"/>
</dbReference>
<evidence type="ECO:0000256" key="3">
    <source>
        <dbReference type="ARBA" id="ARBA00023125"/>
    </source>
</evidence>
<keyword evidence="4" id="KW-0804">Transcription</keyword>
<dbReference type="SUPFAM" id="SSF47459">
    <property type="entry name" value="HLH, helix-loop-helix DNA-binding domain"/>
    <property type="match status" value="1"/>
</dbReference>
<dbReference type="Proteomes" id="UP000827889">
    <property type="component" value="Chromosome 5"/>
</dbReference>
<dbReference type="Gene3D" id="4.10.280.10">
    <property type="entry name" value="Helix-loop-helix DNA-binding domain"/>
    <property type="match status" value="1"/>
</dbReference>
<evidence type="ECO:0000256" key="1">
    <source>
        <dbReference type="ARBA" id="ARBA00004123"/>
    </source>
</evidence>
<proteinExistence type="predicted"/>
<protein>
    <submittedName>
        <fullName evidence="9 10 11">Transcription factor bHLH130-like</fullName>
    </submittedName>
</protein>
<dbReference type="RefSeq" id="XP_030547374.1">
    <property type="nucleotide sequence ID" value="XM_030691514.1"/>
</dbReference>
<dbReference type="GO" id="GO:0000978">
    <property type="term" value="F:RNA polymerase II cis-regulatory region sequence-specific DNA binding"/>
    <property type="evidence" value="ECO:0007669"/>
    <property type="project" value="TreeGrafter"/>
</dbReference>
<evidence type="ECO:0000256" key="5">
    <source>
        <dbReference type="ARBA" id="ARBA00023242"/>
    </source>
</evidence>
<dbReference type="GO" id="GO:0046983">
    <property type="term" value="F:protein dimerization activity"/>
    <property type="evidence" value="ECO:0007669"/>
    <property type="project" value="InterPro"/>
</dbReference>
<dbReference type="SMART" id="SM00353">
    <property type="entry name" value="HLH"/>
    <property type="match status" value="1"/>
</dbReference>
<dbReference type="GO" id="GO:0005634">
    <property type="term" value="C:nucleus"/>
    <property type="evidence" value="ECO:0007669"/>
    <property type="project" value="UniProtKB-SubCell"/>
</dbReference>
<reference evidence="9" key="1">
    <citation type="submission" date="2025-04" db="UniProtKB">
        <authorList>
            <consortium name="RefSeq"/>
        </authorList>
    </citation>
    <scope>IDENTIFICATION</scope>
    <source>
        <tissue evidence="10 11">Leaf</tissue>
    </source>
</reference>